<dbReference type="PANTHER" id="PTHR10796">
    <property type="entry name" value="PATCHED-RELATED"/>
    <property type="match status" value="1"/>
</dbReference>
<organism evidence="4">
    <name type="scientific">Cyprideis torosa</name>
    <dbReference type="NCBI Taxonomy" id="163714"/>
    <lineage>
        <taxon>Eukaryota</taxon>
        <taxon>Metazoa</taxon>
        <taxon>Ecdysozoa</taxon>
        <taxon>Arthropoda</taxon>
        <taxon>Crustacea</taxon>
        <taxon>Oligostraca</taxon>
        <taxon>Ostracoda</taxon>
        <taxon>Podocopa</taxon>
        <taxon>Podocopida</taxon>
        <taxon>Cytherocopina</taxon>
        <taxon>Cytheroidea</taxon>
        <taxon>Cytherideidae</taxon>
        <taxon>Cyprideis</taxon>
    </lineage>
</organism>
<proteinExistence type="inferred from homology"/>
<feature type="transmembrane region" description="Helical" evidence="3">
    <location>
        <begin position="202"/>
        <end position="226"/>
    </location>
</feature>
<dbReference type="PANTHER" id="PTHR10796:SF130">
    <property type="entry name" value="PATCHED DOMAIN-CONTAINING PROTEIN 3-LIKE PROTEIN"/>
    <property type="match status" value="1"/>
</dbReference>
<feature type="transmembrane region" description="Helical" evidence="3">
    <location>
        <begin position="170"/>
        <end position="190"/>
    </location>
</feature>
<name>A0A7R8ZLH8_9CRUS</name>
<feature type="transmembrane region" description="Helical" evidence="3">
    <location>
        <begin position="627"/>
        <end position="645"/>
    </location>
</feature>
<evidence type="ECO:0000313" key="4">
    <source>
        <dbReference type="EMBL" id="CAD7228376.1"/>
    </source>
</evidence>
<dbReference type="InterPro" id="IPR051697">
    <property type="entry name" value="Patched_domain-protein"/>
</dbReference>
<feature type="compositionally biased region" description="Basic and acidic residues" evidence="2">
    <location>
        <begin position="690"/>
        <end position="786"/>
    </location>
</feature>
<keyword evidence="3" id="KW-0472">Membrane</keyword>
<gene>
    <name evidence="4" type="ORF">CTOB1V02_LOCUS6260</name>
</gene>
<sequence length="795" mass="87915">MELERTSLSSWEAFGEILKASNPVNLEWEEKLVEVVQNFSFHGQVRGFVQAAKSFEEVAEHSIWKDVPLLAASFVAMYIFVILAIGNQHPITHRVILALCGMTSIMMAVCVAISLCSAIGLPYSPVHNILPILLQGLGVDDLFVILQCWDSLPDGLGPSLPVRLGKTMRHAGVAVTITSLTDFAAFSVGSTTVLPCLRSFCLYAALGVLCTYLFQLSFFLACFSLVQRRLGTHSEADGFGRCIPTKTSSEPDLSDTFQRRFCTALFWKPIKAVVILISLALLGLNLYGLWNLRQEFDVTWFVPADSYISKFLSAHRRYFPDRGLIGHAFFGPWSYTCVTEDYSALVNTSDRLEQSGLLLNLESWPVKLQAWNEEYFPREEGRFIQLVLYLLHSNNHLLILIFLPVPDLLNRILPPRNFTQRLSRFLSSPSGAKYQRDFHFSSPLSCDEDLPPFTAFRLTFNMRLPSSSREKVQTMNALREILDSSGYSGHTLAWSPYFAGWETDRFIETELWSNMGLAMLCVLLVTIVLIAHPGAAFSVLAMVCLTLVDVAGTMYLWGLTIEIVTSLNLILAVGLCVDYSAHMAHSFMIQRHSLREERAEAAVNAIGPAERAEAAVNAIGPAVLKGGLSTMLSFMFLALSVSYVFDVFFKVFLLTCLYGLFNAMLLLPVLLSLGGPKPLTLATENGPTSDQEKENGPTSDPEKENGPTSEQEKENGPTSDQEKENGPTSDPEKENGPTSDPEKENGPTSDPEKENGPTSDPEKENGPTSDPEKENGPTSDPEKEKGPTSYSVYTA</sequence>
<feature type="transmembrane region" description="Helical" evidence="3">
    <location>
        <begin position="554"/>
        <end position="581"/>
    </location>
</feature>
<evidence type="ECO:0000256" key="1">
    <source>
        <dbReference type="ARBA" id="ARBA00005585"/>
    </source>
</evidence>
<evidence type="ECO:0000256" key="3">
    <source>
        <dbReference type="SAM" id="Phobius"/>
    </source>
</evidence>
<feature type="transmembrane region" description="Helical" evidence="3">
    <location>
        <begin position="515"/>
        <end position="548"/>
    </location>
</feature>
<dbReference type="PROSITE" id="PS50156">
    <property type="entry name" value="SSD"/>
    <property type="match status" value="1"/>
</dbReference>
<keyword evidence="3" id="KW-1133">Transmembrane helix</keyword>
<dbReference type="Pfam" id="PF12349">
    <property type="entry name" value="Sterol-sensing"/>
    <property type="match status" value="1"/>
</dbReference>
<dbReference type="AlphaFoldDB" id="A0A7R8ZLH8"/>
<feature type="transmembrane region" description="Helical" evidence="3">
    <location>
        <begin position="651"/>
        <end position="671"/>
    </location>
</feature>
<accession>A0A7R8ZLH8</accession>
<feature type="transmembrane region" description="Helical" evidence="3">
    <location>
        <begin position="97"/>
        <end position="123"/>
    </location>
</feature>
<dbReference type="GO" id="GO:0016020">
    <property type="term" value="C:membrane"/>
    <property type="evidence" value="ECO:0007669"/>
    <property type="project" value="TreeGrafter"/>
</dbReference>
<reference evidence="4" key="1">
    <citation type="submission" date="2020-11" db="EMBL/GenBank/DDBJ databases">
        <authorList>
            <person name="Tran Van P."/>
        </authorList>
    </citation>
    <scope>NUCLEOTIDE SEQUENCE</scope>
</reference>
<protein>
    <submittedName>
        <fullName evidence="4">Uncharacterized protein</fullName>
    </submittedName>
</protein>
<dbReference type="SUPFAM" id="SSF82866">
    <property type="entry name" value="Multidrug efflux transporter AcrB transmembrane domain"/>
    <property type="match status" value="2"/>
</dbReference>
<keyword evidence="3" id="KW-0812">Transmembrane</keyword>
<dbReference type="InterPro" id="IPR000731">
    <property type="entry name" value="SSD"/>
</dbReference>
<feature type="region of interest" description="Disordered" evidence="2">
    <location>
        <begin position="681"/>
        <end position="795"/>
    </location>
</feature>
<dbReference type="InterPro" id="IPR053958">
    <property type="entry name" value="HMGCR/SNAP/NPC1-like_SSD"/>
</dbReference>
<comment type="similarity">
    <text evidence="1">Belongs to the patched family.</text>
</comment>
<feature type="transmembrane region" description="Helical" evidence="3">
    <location>
        <begin position="269"/>
        <end position="290"/>
    </location>
</feature>
<feature type="transmembrane region" description="Helical" evidence="3">
    <location>
        <begin position="67"/>
        <end position="85"/>
    </location>
</feature>
<evidence type="ECO:0000256" key="2">
    <source>
        <dbReference type="SAM" id="MobiDB-lite"/>
    </source>
</evidence>
<dbReference type="EMBL" id="OB661510">
    <property type="protein sequence ID" value="CAD7228376.1"/>
    <property type="molecule type" value="Genomic_DNA"/>
</dbReference>
<dbReference type="Gene3D" id="1.20.1640.10">
    <property type="entry name" value="Multidrug efflux transporter AcrB transmembrane domain"/>
    <property type="match status" value="2"/>
</dbReference>
<dbReference type="OrthoDB" id="6510177at2759"/>